<keyword evidence="3" id="KW-1185">Reference proteome</keyword>
<gene>
    <name evidence="2" type="ORF">ACERLL_05670</name>
</gene>
<dbReference type="EMBL" id="JBGUAW010000003">
    <property type="protein sequence ID" value="MFA9460312.1"/>
    <property type="molecule type" value="Genomic_DNA"/>
</dbReference>
<comment type="caution">
    <text evidence="2">The sequence shown here is derived from an EMBL/GenBank/DDBJ whole genome shotgun (WGS) entry which is preliminary data.</text>
</comment>
<dbReference type="Pfam" id="PF00903">
    <property type="entry name" value="Glyoxalase"/>
    <property type="match status" value="1"/>
</dbReference>
<dbReference type="InterPro" id="IPR037523">
    <property type="entry name" value="VOC_core"/>
</dbReference>
<dbReference type="InterPro" id="IPR029068">
    <property type="entry name" value="Glyas_Bleomycin-R_OHBP_Dase"/>
</dbReference>
<dbReference type="RefSeq" id="WP_373655095.1">
    <property type="nucleotide sequence ID" value="NZ_JBGUAW010000003.1"/>
</dbReference>
<evidence type="ECO:0000313" key="3">
    <source>
        <dbReference type="Proteomes" id="UP001575181"/>
    </source>
</evidence>
<dbReference type="InterPro" id="IPR052393">
    <property type="entry name" value="Cadmium-induced_rsp"/>
</dbReference>
<reference evidence="2 3" key="1">
    <citation type="submission" date="2024-08" db="EMBL/GenBank/DDBJ databases">
        <title>Whole-genome sequencing of halo(alkali)philic microorganisms from hypersaline lakes.</title>
        <authorList>
            <person name="Sorokin D.Y."/>
            <person name="Merkel A.Y."/>
            <person name="Messina E."/>
            <person name="Yakimov M."/>
        </authorList>
    </citation>
    <scope>NUCLEOTIDE SEQUENCE [LARGE SCALE GENOMIC DNA]</scope>
    <source>
        <strain evidence="2 3">Cl-TMA</strain>
    </source>
</reference>
<feature type="domain" description="VOC" evidence="1">
    <location>
        <begin position="2"/>
        <end position="116"/>
    </location>
</feature>
<accession>A0ABV4TTI9</accession>
<dbReference type="PROSITE" id="PS51819">
    <property type="entry name" value="VOC"/>
    <property type="match status" value="1"/>
</dbReference>
<sequence>MNRFHVHIAVDDLDKNIAFYNALFGTEPAVVKPDYAKWELTDPAVNFAISARGRAAGLDHVGLQAGSEEERAEIEERLQTADIAGVKQEGTTCCYARSDKYWVTDPQGIAWETFHTLGEAPLFGEAEVESGESACCAPRPEDSSSSCCG</sequence>
<organism evidence="2 3">
    <name type="scientific">Thiohalorhabdus methylotrophus</name>
    <dbReference type="NCBI Taxonomy" id="3242694"/>
    <lineage>
        <taxon>Bacteria</taxon>
        <taxon>Pseudomonadati</taxon>
        <taxon>Pseudomonadota</taxon>
        <taxon>Gammaproteobacteria</taxon>
        <taxon>Thiohalorhabdales</taxon>
        <taxon>Thiohalorhabdaceae</taxon>
        <taxon>Thiohalorhabdus</taxon>
    </lineage>
</organism>
<dbReference type="PANTHER" id="PTHR41294">
    <property type="entry name" value="CADMIUM-INDUCED PROTEIN CADI"/>
    <property type="match status" value="1"/>
</dbReference>
<proteinExistence type="predicted"/>
<name>A0ABV4TTI9_9GAMM</name>
<dbReference type="InterPro" id="IPR049789">
    <property type="entry name" value="ArsI/CadI-like"/>
</dbReference>
<dbReference type="Proteomes" id="UP001575181">
    <property type="component" value="Unassembled WGS sequence"/>
</dbReference>
<dbReference type="NCBIfam" id="NF041414">
    <property type="entry name" value="ArsI_CadI_VOC"/>
    <property type="match status" value="1"/>
</dbReference>
<evidence type="ECO:0000259" key="1">
    <source>
        <dbReference type="PROSITE" id="PS51819"/>
    </source>
</evidence>
<protein>
    <submittedName>
        <fullName evidence="2">ArsI/CadI family heavy metal resistance metalloenzyme</fullName>
    </submittedName>
</protein>
<dbReference type="Gene3D" id="3.10.180.10">
    <property type="entry name" value="2,3-Dihydroxybiphenyl 1,2-Dioxygenase, domain 1"/>
    <property type="match status" value="1"/>
</dbReference>
<dbReference type="SUPFAM" id="SSF54593">
    <property type="entry name" value="Glyoxalase/Bleomycin resistance protein/Dihydroxybiphenyl dioxygenase"/>
    <property type="match status" value="1"/>
</dbReference>
<dbReference type="PANTHER" id="PTHR41294:SF1">
    <property type="entry name" value="CADMIUM-INDUCED PROTEIN CADI"/>
    <property type="match status" value="1"/>
</dbReference>
<evidence type="ECO:0000313" key="2">
    <source>
        <dbReference type="EMBL" id="MFA9460312.1"/>
    </source>
</evidence>
<dbReference type="InterPro" id="IPR004360">
    <property type="entry name" value="Glyas_Fos-R_dOase_dom"/>
</dbReference>